<dbReference type="EMBL" id="JASCZI010271903">
    <property type="protein sequence ID" value="MED6217214.1"/>
    <property type="molecule type" value="Genomic_DNA"/>
</dbReference>
<dbReference type="InterPro" id="IPR029962">
    <property type="entry name" value="TBL"/>
</dbReference>
<sequence>MLEKNTMKKSFNTFQDKRERCINNYLPWLLSSLFIASILSLFFLNSPKPLTLLLTHQGPHIFDDQQKHSQTTNVSSSSNSKPHKEENKCDLFKGHWVPALEGESSYYTNSSCRTIPDSKNCLRHGRRDTDFLKWKWRPHQCDLPRFNPTSFLNIVRGKKMAFIGDSVSRNHMESLLCLLSQEDTPNDMYKDSEDKYRKWYFPNHDFTLMMIWTRFLIVGEERIVNGTGSSIFDLHIDKVDQDWANIIPELDYAIISDGHWFFRVMYLHQGNKLIGCVYCNEQNVTNYNIDFPFRMAFRTALKHINDNNNNGSNKNKKRGLLTVLRTFAPAHFENGVWNNGGYCNRTNPLSEGEADFGSFDWQLRNVQMEEFERAKREEGLFEILDVTRSMLMRPDGHPGEHWGNKWMKGYNDCTHWCLPGPVDLWSELLLAILVRSQLGILTS</sequence>
<keyword evidence="4" id="KW-0735">Signal-anchor</keyword>
<keyword evidence="5 8" id="KW-1133">Transmembrane helix</keyword>
<feature type="domain" description="Trichome birefringence-like C-terminal" evidence="9">
    <location>
        <begin position="143"/>
        <end position="431"/>
    </location>
</feature>
<evidence type="ECO:0000256" key="7">
    <source>
        <dbReference type="SAM" id="MobiDB-lite"/>
    </source>
</evidence>
<evidence type="ECO:0000256" key="6">
    <source>
        <dbReference type="ARBA" id="ARBA00023136"/>
    </source>
</evidence>
<evidence type="ECO:0000313" key="11">
    <source>
        <dbReference type="EMBL" id="MED6217214.1"/>
    </source>
</evidence>
<comment type="subcellular location">
    <subcellularLocation>
        <location evidence="1">Membrane</location>
        <topology evidence="1">Single-pass membrane protein</topology>
    </subcellularLocation>
</comment>
<comment type="caution">
    <text evidence="11">The sequence shown here is derived from an EMBL/GenBank/DDBJ whole genome shotgun (WGS) entry which is preliminary data.</text>
</comment>
<dbReference type="Proteomes" id="UP001341840">
    <property type="component" value="Unassembled WGS sequence"/>
</dbReference>
<accession>A0ABU6Z6J3</accession>
<evidence type="ECO:0000256" key="1">
    <source>
        <dbReference type="ARBA" id="ARBA00004167"/>
    </source>
</evidence>
<evidence type="ECO:0000256" key="3">
    <source>
        <dbReference type="ARBA" id="ARBA00022692"/>
    </source>
</evidence>
<dbReference type="PANTHER" id="PTHR32285">
    <property type="entry name" value="PROTEIN TRICHOME BIREFRINGENCE-LIKE 9-RELATED"/>
    <property type="match status" value="1"/>
</dbReference>
<evidence type="ECO:0000256" key="8">
    <source>
        <dbReference type="SAM" id="Phobius"/>
    </source>
</evidence>
<feature type="compositionally biased region" description="Low complexity" evidence="7">
    <location>
        <begin position="69"/>
        <end position="80"/>
    </location>
</feature>
<evidence type="ECO:0000313" key="12">
    <source>
        <dbReference type="Proteomes" id="UP001341840"/>
    </source>
</evidence>
<feature type="transmembrane region" description="Helical" evidence="8">
    <location>
        <begin position="25"/>
        <end position="44"/>
    </location>
</feature>
<keyword evidence="6 8" id="KW-0472">Membrane</keyword>
<proteinExistence type="inferred from homology"/>
<dbReference type="InterPro" id="IPR026057">
    <property type="entry name" value="TBL_C"/>
</dbReference>
<evidence type="ECO:0000259" key="10">
    <source>
        <dbReference type="Pfam" id="PF14416"/>
    </source>
</evidence>
<evidence type="ECO:0000259" key="9">
    <source>
        <dbReference type="Pfam" id="PF13839"/>
    </source>
</evidence>
<evidence type="ECO:0000256" key="5">
    <source>
        <dbReference type="ARBA" id="ARBA00022989"/>
    </source>
</evidence>
<feature type="domain" description="Trichome birefringence-like N-terminal" evidence="10">
    <location>
        <begin position="88"/>
        <end position="142"/>
    </location>
</feature>
<dbReference type="PANTHER" id="PTHR32285:SF28">
    <property type="entry name" value="XYLOGLUCAN O-ACETYLTRANSFERASE 2"/>
    <property type="match status" value="1"/>
</dbReference>
<dbReference type="InterPro" id="IPR025846">
    <property type="entry name" value="TBL_N"/>
</dbReference>
<reference evidence="11 12" key="1">
    <citation type="journal article" date="2023" name="Plants (Basel)">
        <title>Bridging the Gap: Combining Genomics and Transcriptomics Approaches to Understand Stylosanthes scabra, an Orphan Legume from the Brazilian Caatinga.</title>
        <authorList>
            <person name="Ferreira-Neto J.R.C."/>
            <person name="da Silva M.D."/>
            <person name="Binneck E."/>
            <person name="de Melo N.F."/>
            <person name="da Silva R.H."/>
            <person name="de Melo A.L.T.M."/>
            <person name="Pandolfi V."/>
            <person name="Bustamante F.O."/>
            <person name="Brasileiro-Vidal A.C."/>
            <person name="Benko-Iseppon A.M."/>
        </authorList>
    </citation>
    <scope>NUCLEOTIDE SEQUENCE [LARGE SCALE GENOMIC DNA]</scope>
    <source>
        <tissue evidence="11">Leaves</tissue>
    </source>
</reference>
<protein>
    <recommendedName>
        <fullName evidence="13">Trichome birefringence-like N-terminal domain-containing protein</fullName>
    </recommendedName>
</protein>
<keyword evidence="12" id="KW-1185">Reference proteome</keyword>
<keyword evidence="3 8" id="KW-0812">Transmembrane</keyword>
<dbReference type="Pfam" id="PF14416">
    <property type="entry name" value="PMR5N"/>
    <property type="match status" value="1"/>
</dbReference>
<comment type="similarity">
    <text evidence="2">Belongs to the PC-esterase family. TBL subfamily.</text>
</comment>
<dbReference type="Pfam" id="PF13839">
    <property type="entry name" value="PC-Esterase"/>
    <property type="match status" value="1"/>
</dbReference>
<evidence type="ECO:0008006" key="13">
    <source>
        <dbReference type="Google" id="ProtNLM"/>
    </source>
</evidence>
<organism evidence="11 12">
    <name type="scientific">Stylosanthes scabra</name>
    <dbReference type="NCBI Taxonomy" id="79078"/>
    <lineage>
        <taxon>Eukaryota</taxon>
        <taxon>Viridiplantae</taxon>
        <taxon>Streptophyta</taxon>
        <taxon>Embryophyta</taxon>
        <taxon>Tracheophyta</taxon>
        <taxon>Spermatophyta</taxon>
        <taxon>Magnoliopsida</taxon>
        <taxon>eudicotyledons</taxon>
        <taxon>Gunneridae</taxon>
        <taxon>Pentapetalae</taxon>
        <taxon>rosids</taxon>
        <taxon>fabids</taxon>
        <taxon>Fabales</taxon>
        <taxon>Fabaceae</taxon>
        <taxon>Papilionoideae</taxon>
        <taxon>50 kb inversion clade</taxon>
        <taxon>dalbergioids sensu lato</taxon>
        <taxon>Dalbergieae</taxon>
        <taxon>Pterocarpus clade</taxon>
        <taxon>Stylosanthes</taxon>
    </lineage>
</organism>
<feature type="region of interest" description="Disordered" evidence="7">
    <location>
        <begin position="65"/>
        <end position="86"/>
    </location>
</feature>
<name>A0ABU6Z6J3_9FABA</name>
<evidence type="ECO:0000256" key="2">
    <source>
        <dbReference type="ARBA" id="ARBA00007727"/>
    </source>
</evidence>
<evidence type="ECO:0000256" key="4">
    <source>
        <dbReference type="ARBA" id="ARBA00022968"/>
    </source>
</evidence>
<gene>
    <name evidence="11" type="ORF">PIB30_015548</name>
</gene>